<dbReference type="InterPro" id="IPR025975">
    <property type="entry name" value="Polysacc_lyase"/>
</dbReference>
<sequence length="254" mass="29391">MMKILTLLLVGSVFSVSAQAANMWKTVYEQLDLGGLKTPNEKVHIECHFDLLSVNLTKDHDITKLKMNKAPNRKRCEFAIKDVVKRDTPFKFSFDFKTNDNFAHYSQWHSYFQLHSVPDQGEAWRCPIMALESINGTLRMFNRWDENQISVTKNGTCGGTGNSIEYRKLFSDYYYEADSWYNVEISGELSHNKDACLTVKINDEVLSDVCGPNTFNDIQKPYIKFGIYKPTSWEVDNEEIELSVKNIRYHELAN</sequence>
<organism evidence="2 3">
    <name type="scientific">Vibrio penaeicida</name>
    <dbReference type="NCBI Taxonomy" id="104609"/>
    <lineage>
        <taxon>Bacteria</taxon>
        <taxon>Pseudomonadati</taxon>
        <taxon>Pseudomonadota</taxon>
        <taxon>Gammaproteobacteria</taxon>
        <taxon>Vibrionales</taxon>
        <taxon>Vibrionaceae</taxon>
        <taxon>Vibrio</taxon>
    </lineage>
</organism>
<evidence type="ECO:0000313" key="2">
    <source>
        <dbReference type="EMBL" id="GLQ76187.1"/>
    </source>
</evidence>
<dbReference type="Gene3D" id="2.60.120.200">
    <property type="match status" value="1"/>
</dbReference>
<dbReference type="Pfam" id="PF14099">
    <property type="entry name" value="Polysacc_lyase"/>
    <property type="match status" value="1"/>
</dbReference>
<dbReference type="AlphaFoldDB" id="A0AAV5P335"/>
<dbReference type="EMBL" id="BSNX01000075">
    <property type="protein sequence ID" value="GLQ76187.1"/>
    <property type="molecule type" value="Genomic_DNA"/>
</dbReference>
<feature type="signal peptide" evidence="1">
    <location>
        <begin position="1"/>
        <end position="20"/>
    </location>
</feature>
<comment type="caution">
    <text evidence="2">The sequence shown here is derived from an EMBL/GenBank/DDBJ whole genome shotgun (WGS) entry which is preliminary data.</text>
</comment>
<protein>
    <recommendedName>
        <fullName evidence="4">Polysaccharide lyase family 7 protein</fullName>
    </recommendedName>
</protein>
<gene>
    <name evidence="2" type="ORF">GCM10007932_55500</name>
</gene>
<feature type="chain" id="PRO_5043450595" description="Polysaccharide lyase family 7 protein" evidence="1">
    <location>
        <begin position="21"/>
        <end position="254"/>
    </location>
</feature>
<evidence type="ECO:0000256" key="1">
    <source>
        <dbReference type="SAM" id="SignalP"/>
    </source>
</evidence>
<keyword evidence="1" id="KW-0732">Signal</keyword>
<dbReference type="RefSeq" id="WP_126607741.1">
    <property type="nucleotide sequence ID" value="NZ_AP025145.1"/>
</dbReference>
<name>A0AAV5P335_9VIBR</name>
<reference evidence="3" key="1">
    <citation type="journal article" date="2019" name="Int. J. Syst. Evol. Microbiol.">
        <title>The Global Catalogue of Microorganisms (GCM) 10K type strain sequencing project: providing services to taxonomists for standard genome sequencing and annotation.</title>
        <authorList>
            <consortium name="The Broad Institute Genomics Platform"/>
            <consortium name="The Broad Institute Genome Sequencing Center for Infectious Disease"/>
            <person name="Wu L."/>
            <person name="Ma J."/>
        </authorList>
    </citation>
    <scope>NUCLEOTIDE SEQUENCE [LARGE SCALE GENOMIC DNA]</scope>
    <source>
        <strain evidence="3">NBRC 15640</strain>
    </source>
</reference>
<keyword evidence="3" id="KW-1185">Reference proteome</keyword>
<dbReference type="Proteomes" id="UP001156690">
    <property type="component" value="Unassembled WGS sequence"/>
</dbReference>
<proteinExistence type="predicted"/>
<evidence type="ECO:0008006" key="4">
    <source>
        <dbReference type="Google" id="ProtNLM"/>
    </source>
</evidence>
<evidence type="ECO:0000313" key="3">
    <source>
        <dbReference type="Proteomes" id="UP001156690"/>
    </source>
</evidence>
<accession>A0AAV5P335</accession>